<keyword evidence="3" id="KW-1185">Reference proteome</keyword>
<name>A0ABU6N5J4_9BACI</name>
<comment type="caution">
    <text evidence="2">The sequence shown here is derived from an EMBL/GenBank/DDBJ whole genome shotgun (WGS) entry which is preliminary data.</text>
</comment>
<sequence length="40" mass="4690">MSFGEFMMFVKAEQVKKEKQKEKENARKKNQKSIKKAAGK</sequence>
<feature type="region of interest" description="Disordered" evidence="1">
    <location>
        <begin position="15"/>
        <end position="40"/>
    </location>
</feature>
<proteinExistence type="predicted"/>
<protein>
    <submittedName>
        <fullName evidence="2">Uncharacterized protein</fullName>
    </submittedName>
</protein>
<dbReference type="Proteomes" id="UP001330749">
    <property type="component" value="Unassembled WGS sequence"/>
</dbReference>
<evidence type="ECO:0000256" key="1">
    <source>
        <dbReference type="SAM" id="MobiDB-lite"/>
    </source>
</evidence>
<feature type="compositionally biased region" description="Basic and acidic residues" evidence="1">
    <location>
        <begin position="15"/>
        <end position="27"/>
    </location>
</feature>
<evidence type="ECO:0000313" key="3">
    <source>
        <dbReference type="Proteomes" id="UP001330749"/>
    </source>
</evidence>
<evidence type="ECO:0000313" key="2">
    <source>
        <dbReference type="EMBL" id="MED3561480.1"/>
    </source>
</evidence>
<accession>A0ABU6N5J4</accession>
<feature type="compositionally biased region" description="Basic residues" evidence="1">
    <location>
        <begin position="28"/>
        <end position="40"/>
    </location>
</feature>
<gene>
    <name evidence="2" type="ORF">P4447_02810</name>
</gene>
<reference evidence="2 3" key="1">
    <citation type="submission" date="2023-03" db="EMBL/GenBank/DDBJ databases">
        <title>Bacillus Genome Sequencing.</title>
        <authorList>
            <person name="Dunlap C."/>
        </authorList>
    </citation>
    <scope>NUCLEOTIDE SEQUENCE [LARGE SCALE GENOMIC DNA]</scope>
    <source>
        <strain evidence="2 3">B-14544</strain>
    </source>
</reference>
<dbReference type="RefSeq" id="WP_327966350.1">
    <property type="nucleotide sequence ID" value="NZ_JARMQG010000027.1"/>
</dbReference>
<organism evidence="2 3">
    <name type="scientific">Bacillus xiapuensis</name>
    <dbReference type="NCBI Taxonomy" id="2014075"/>
    <lineage>
        <taxon>Bacteria</taxon>
        <taxon>Bacillati</taxon>
        <taxon>Bacillota</taxon>
        <taxon>Bacilli</taxon>
        <taxon>Bacillales</taxon>
        <taxon>Bacillaceae</taxon>
        <taxon>Bacillus</taxon>
    </lineage>
</organism>
<dbReference type="EMBL" id="JARMQG010000027">
    <property type="protein sequence ID" value="MED3561480.1"/>
    <property type="molecule type" value="Genomic_DNA"/>
</dbReference>